<dbReference type="AlphaFoldDB" id="A0AAW8CIL9"/>
<feature type="chain" id="PRO_5043465506" evidence="1">
    <location>
        <begin position="22"/>
        <end position="244"/>
    </location>
</feature>
<protein>
    <submittedName>
        <fullName evidence="2">Uncharacterized protein</fullName>
    </submittedName>
</protein>
<name>A0AAW8CIL9_9PAST</name>
<evidence type="ECO:0000256" key="1">
    <source>
        <dbReference type="SAM" id="SignalP"/>
    </source>
</evidence>
<accession>A0AAW8CIL9</accession>
<evidence type="ECO:0000313" key="2">
    <source>
        <dbReference type="EMBL" id="MDP8186244.1"/>
    </source>
</evidence>
<proteinExistence type="predicted"/>
<evidence type="ECO:0000313" key="3">
    <source>
        <dbReference type="Proteomes" id="UP001230466"/>
    </source>
</evidence>
<keyword evidence="1" id="KW-0732">Signal</keyword>
<gene>
    <name evidence="2" type="ORF">QJU78_00400</name>
</gene>
<dbReference type="RefSeq" id="WP_211596907.1">
    <property type="nucleotide sequence ID" value="NZ_JAGRQI010000001.1"/>
</dbReference>
<dbReference type="EMBL" id="JASAYJ010000001">
    <property type="protein sequence ID" value="MDP8186244.1"/>
    <property type="molecule type" value="Genomic_DNA"/>
</dbReference>
<feature type="signal peptide" evidence="1">
    <location>
        <begin position="1"/>
        <end position="21"/>
    </location>
</feature>
<dbReference type="Proteomes" id="UP001230466">
    <property type="component" value="Unassembled WGS sequence"/>
</dbReference>
<sequence>MKTPFYKPPFYLFILSSLAFADQGVLPYWQQQMESISVQLDEMQKLYKMGNKKAAIQTKTTAQFTYYKNSELESSIRTNYSMRFAEEINQKFSNLSTELNAEGDHFKNIQEIANNIQNDIKKTLIGLPLTPKLKEQRKNQLAKEKAQQIENKNYGADILALNQALTKIQQAYQQHQVATAIKLIQDSYYTYWQQSNLEEKVDSQYRQDINRDFDRLYRSIQQHNQESDIVTQIKTLKIKLATDK</sequence>
<reference evidence="2" key="1">
    <citation type="journal article" date="2023" name="Front. Microbiol.">
        <title>Phylogeography and host specificity of Pasteurellaceae pathogenic to sea-farmed fish in the north-east Atlantic.</title>
        <authorList>
            <person name="Gulla S."/>
            <person name="Colquhoun D.J."/>
            <person name="Olsen A.B."/>
            <person name="Spilsberg B."/>
            <person name="Lagesen K."/>
            <person name="Aakesson C.P."/>
            <person name="Strom S."/>
            <person name="Manji F."/>
            <person name="Birkbeck T.H."/>
            <person name="Nilsen H.K."/>
        </authorList>
    </citation>
    <scope>NUCLEOTIDE SEQUENCE</scope>
    <source>
        <strain evidence="2">VIB1234</strain>
    </source>
</reference>
<comment type="caution">
    <text evidence="2">The sequence shown here is derived from an EMBL/GenBank/DDBJ whole genome shotgun (WGS) entry which is preliminary data.</text>
</comment>
<organism evidence="2 3">
    <name type="scientific">Pasteurella atlantica</name>
    <dbReference type="NCBI Taxonomy" id="2827233"/>
    <lineage>
        <taxon>Bacteria</taxon>
        <taxon>Pseudomonadati</taxon>
        <taxon>Pseudomonadota</taxon>
        <taxon>Gammaproteobacteria</taxon>
        <taxon>Pasteurellales</taxon>
        <taxon>Pasteurellaceae</taxon>
        <taxon>Pasteurella</taxon>
    </lineage>
</organism>